<proteinExistence type="predicted"/>
<organism evidence="2">
    <name type="scientific">Opuntia streptacantha</name>
    <name type="common">Prickly pear cactus</name>
    <name type="synonym">Opuntia cardona</name>
    <dbReference type="NCBI Taxonomy" id="393608"/>
    <lineage>
        <taxon>Eukaryota</taxon>
        <taxon>Viridiplantae</taxon>
        <taxon>Streptophyta</taxon>
        <taxon>Embryophyta</taxon>
        <taxon>Tracheophyta</taxon>
        <taxon>Spermatophyta</taxon>
        <taxon>Magnoliopsida</taxon>
        <taxon>eudicotyledons</taxon>
        <taxon>Gunneridae</taxon>
        <taxon>Pentapetalae</taxon>
        <taxon>Caryophyllales</taxon>
        <taxon>Cactineae</taxon>
        <taxon>Cactaceae</taxon>
        <taxon>Opuntioideae</taxon>
        <taxon>Opuntia</taxon>
    </lineage>
</organism>
<accession>A0A7C9A2B0</accession>
<evidence type="ECO:0000256" key="1">
    <source>
        <dbReference type="SAM" id="MobiDB-lite"/>
    </source>
</evidence>
<evidence type="ECO:0000313" key="2">
    <source>
        <dbReference type="EMBL" id="MBA4656916.1"/>
    </source>
</evidence>
<sequence>MIPLNTPVQYLDQLTSQGVTHSESSPAEGRIVPVHRILLYTLARPSDVIHLTVIVLRKHRYQVVGKEHCIIISHHEPPHLPQPLLEPLLQNPGHPVRRLQSRNRRDPVRRGGFRPGNVGSGLLVEPDESPG</sequence>
<name>A0A7C9A2B0_OPUST</name>
<feature type="region of interest" description="Disordered" evidence="1">
    <location>
        <begin position="88"/>
        <end position="131"/>
    </location>
</feature>
<reference evidence="2" key="2">
    <citation type="submission" date="2020-07" db="EMBL/GenBank/DDBJ databases">
        <authorList>
            <person name="Vera ALvarez R."/>
            <person name="Arias-Moreno D.M."/>
            <person name="Jimenez-Jacinto V."/>
            <person name="Jimenez-Bremont J.F."/>
            <person name="Swaminathan K."/>
            <person name="Moose S.P."/>
            <person name="Guerrero-Gonzalez M.L."/>
            <person name="Marino-Ramirez L."/>
            <person name="Landsman D."/>
            <person name="Rodriguez-Kessler M."/>
            <person name="Delgado-Sanchez P."/>
        </authorList>
    </citation>
    <scope>NUCLEOTIDE SEQUENCE</scope>
    <source>
        <tissue evidence="2">Cladode</tissue>
    </source>
</reference>
<dbReference type="EMBL" id="GISG01194034">
    <property type="protein sequence ID" value="MBA4656916.1"/>
    <property type="molecule type" value="Transcribed_RNA"/>
</dbReference>
<reference evidence="2" key="1">
    <citation type="journal article" date="2013" name="J. Plant Res.">
        <title>Effect of fungi and light on seed germination of three Opuntia species from semiarid lands of central Mexico.</title>
        <authorList>
            <person name="Delgado-Sanchez P."/>
            <person name="Jimenez-Bremont J.F."/>
            <person name="Guerrero-Gonzalez Mde L."/>
            <person name="Flores J."/>
        </authorList>
    </citation>
    <scope>NUCLEOTIDE SEQUENCE</scope>
    <source>
        <tissue evidence="2">Cladode</tissue>
    </source>
</reference>
<dbReference type="AlphaFoldDB" id="A0A7C9A2B0"/>
<protein>
    <submittedName>
        <fullName evidence="2">Uncharacterized protein</fullName>
    </submittedName>
</protein>